<dbReference type="GO" id="GO:0005634">
    <property type="term" value="C:nucleus"/>
    <property type="evidence" value="ECO:0007669"/>
    <property type="project" value="TreeGrafter"/>
</dbReference>
<dbReference type="Gene3D" id="3.90.70.10">
    <property type="entry name" value="Cysteine proteinases"/>
    <property type="match status" value="1"/>
</dbReference>
<proteinExistence type="predicted"/>
<dbReference type="GO" id="GO:0016579">
    <property type="term" value="P:protein deubiquitination"/>
    <property type="evidence" value="ECO:0007669"/>
    <property type="project" value="InterPro"/>
</dbReference>
<evidence type="ECO:0000313" key="2">
    <source>
        <dbReference type="EMBL" id="QHT38376.1"/>
    </source>
</evidence>
<accession>A0A6C0F952</accession>
<protein>
    <recommendedName>
        <fullName evidence="1">USP domain-containing protein</fullName>
    </recommendedName>
</protein>
<dbReference type="SUPFAM" id="SSF54001">
    <property type="entry name" value="Cysteine proteinases"/>
    <property type="match status" value="1"/>
</dbReference>
<dbReference type="CDD" id="cd02257">
    <property type="entry name" value="Peptidase_C19"/>
    <property type="match status" value="1"/>
</dbReference>
<dbReference type="InterPro" id="IPR050164">
    <property type="entry name" value="Peptidase_C19"/>
</dbReference>
<dbReference type="GO" id="GO:0005829">
    <property type="term" value="C:cytosol"/>
    <property type="evidence" value="ECO:0007669"/>
    <property type="project" value="TreeGrafter"/>
</dbReference>
<feature type="domain" description="USP" evidence="1">
    <location>
        <begin position="23"/>
        <end position="326"/>
    </location>
</feature>
<dbReference type="EMBL" id="MN738829">
    <property type="protein sequence ID" value="QHT38376.1"/>
    <property type="molecule type" value="Genomic_DNA"/>
</dbReference>
<dbReference type="Pfam" id="PF00443">
    <property type="entry name" value="UCH"/>
    <property type="match status" value="1"/>
</dbReference>
<dbReference type="PANTHER" id="PTHR24006">
    <property type="entry name" value="UBIQUITIN CARBOXYL-TERMINAL HYDROLASE"/>
    <property type="match status" value="1"/>
</dbReference>
<evidence type="ECO:0000259" key="1">
    <source>
        <dbReference type="PROSITE" id="PS50235"/>
    </source>
</evidence>
<dbReference type="PROSITE" id="PS50235">
    <property type="entry name" value="USP_3"/>
    <property type="match status" value="1"/>
</dbReference>
<dbReference type="InterPro" id="IPR001394">
    <property type="entry name" value="Peptidase_C19_UCH"/>
</dbReference>
<dbReference type="AlphaFoldDB" id="A0A6C0F952"/>
<reference evidence="2" key="1">
    <citation type="journal article" date="2020" name="Nature">
        <title>Giant virus diversity and host interactions through global metagenomics.</title>
        <authorList>
            <person name="Schulz F."/>
            <person name="Roux S."/>
            <person name="Paez-Espino D."/>
            <person name="Jungbluth S."/>
            <person name="Walsh D.A."/>
            <person name="Denef V.J."/>
            <person name="McMahon K.D."/>
            <person name="Konstantinidis K.T."/>
            <person name="Eloe-Fadrosh E.A."/>
            <person name="Kyrpides N.C."/>
            <person name="Woyke T."/>
        </authorList>
    </citation>
    <scope>NUCLEOTIDE SEQUENCE</scope>
    <source>
        <strain evidence="2">GVMAG-S-ERX556101-89</strain>
    </source>
</reference>
<dbReference type="InterPro" id="IPR028889">
    <property type="entry name" value="USP"/>
</dbReference>
<dbReference type="GO" id="GO:0004843">
    <property type="term" value="F:cysteine-type deubiquitinase activity"/>
    <property type="evidence" value="ECO:0007669"/>
    <property type="project" value="InterPro"/>
</dbReference>
<organism evidence="2">
    <name type="scientific">viral metagenome</name>
    <dbReference type="NCBI Taxonomy" id="1070528"/>
    <lineage>
        <taxon>unclassified sequences</taxon>
        <taxon>metagenomes</taxon>
        <taxon>organismal metagenomes</taxon>
    </lineage>
</organism>
<sequence length="331" mass="38903">MTTNEVVVKIPFKPKINTEDKPMSMYNYGNTCFFNTALQVITSSSRFMSTISKMEKSDKIICNFSSIANLNKTADLSDIHKKLWIELRNKYPGYTLGMQQDCHECLMFFIDLIDEILKKPIQLSRNKRKISLGKDYSEIMRSFGAFWWDEYTYRMDPLVKNFHGMYHSSTTCESCKVENNKWELFNNISLNTSHKNFKDWSDTFSKNEKIEGYVCEKCKKSQTATRKIEVWRFPKTLILHTINKSLSKISTELFVSETLHKSCKYEMKGIGFHTGPNINCGHYYCCINKNSKWWIISDENIQGPLDIYKELPSHIKNTYIILYERTHKEQS</sequence>
<dbReference type="InterPro" id="IPR038765">
    <property type="entry name" value="Papain-like_cys_pep_sf"/>
</dbReference>
<name>A0A6C0F952_9ZZZZ</name>